<gene>
    <name evidence="3" type="ORF">Tco_1042351</name>
</gene>
<organism evidence="3 4">
    <name type="scientific">Tanacetum coccineum</name>
    <dbReference type="NCBI Taxonomy" id="301880"/>
    <lineage>
        <taxon>Eukaryota</taxon>
        <taxon>Viridiplantae</taxon>
        <taxon>Streptophyta</taxon>
        <taxon>Embryophyta</taxon>
        <taxon>Tracheophyta</taxon>
        <taxon>Spermatophyta</taxon>
        <taxon>Magnoliopsida</taxon>
        <taxon>eudicotyledons</taxon>
        <taxon>Gunneridae</taxon>
        <taxon>Pentapetalae</taxon>
        <taxon>asterids</taxon>
        <taxon>campanulids</taxon>
        <taxon>Asterales</taxon>
        <taxon>Asteraceae</taxon>
        <taxon>Asteroideae</taxon>
        <taxon>Anthemideae</taxon>
        <taxon>Anthemidinae</taxon>
        <taxon>Tanacetum</taxon>
    </lineage>
</organism>
<feature type="coiled-coil region" evidence="1">
    <location>
        <begin position="417"/>
        <end position="465"/>
    </location>
</feature>
<evidence type="ECO:0000256" key="1">
    <source>
        <dbReference type="SAM" id="Coils"/>
    </source>
</evidence>
<accession>A0ABQ5GK88</accession>
<protein>
    <submittedName>
        <fullName evidence="3">Uncharacterized protein</fullName>
    </submittedName>
</protein>
<keyword evidence="1" id="KW-0175">Coiled coil</keyword>
<evidence type="ECO:0000313" key="3">
    <source>
        <dbReference type="EMBL" id="GJT75626.1"/>
    </source>
</evidence>
<dbReference type="PANTHER" id="PTHR35317">
    <property type="entry name" value="OS04G0629600 PROTEIN"/>
    <property type="match status" value="1"/>
</dbReference>
<sequence>MSTIKLPILKKVEYDIWAMKMEHYLVHTDYLIWEVIQKGNGPVSVSTDTNGVIKVLPPKTAEETLARERERKARTTLLMALPEDHLAKFHKMTDVKEMWDAIKSRFGGNDECKKMQKYILKQQFEGFSISNLEGLHKGYDRFQSLLSQLEIHGAGVSTEDANQKFLRSLPSSWSQVSLVMRTKPGVDSLNFNDLYNNLRVFKSDIKGSTASSLSTQNVAFVSSKSTNSTNDFSTAYGASPSSGHNLQRENSSSYTDDLMYSFFANQSSGPQLDHEDLEQIDEFDLEEIDLKWQVSMISMRLKKFYKKTRRKLHFDAKEPVGFDKTKVECYNYHKIGHFAREYRLKGNQDARWRDAGNSGYKAKNNRRRPRKQEEPKALVTLDGEGIDWTTHAEDEQEDFALMAFGNSGSDTEVTSCLKECVESYTKLKKLYDEQREQLSDASIEIQSYTQALKKVEAQLVAHQNNQFGMRKR</sequence>
<proteinExistence type="predicted"/>
<dbReference type="EMBL" id="BQNB010018548">
    <property type="protein sequence ID" value="GJT75626.1"/>
    <property type="molecule type" value="Genomic_DNA"/>
</dbReference>
<comment type="caution">
    <text evidence="3">The sequence shown here is derived from an EMBL/GenBank/DDBJ whole genome shotgun (WGS) entry which is preliminary data.</text>
</comment>
<dbReference type="Proteomes" id="UP001151760">
    <property type="component" value="Unassembled WGS sequence"/>
</dbReference>
<name>A0ABQ5GK88_9ASTR</name>
<feature type="region of interest" description="Disordered" evidence="2">
    <location>
        <begin position="354"/>
        <end position="374"/>
    </location>
</feature>
<keyword evidence="4" id="KW-1185">Reference proteome</keyword>
<dbReference type="Pfam" id="PF14223">
    <property type="entry name" value="Retrotran_gag_2"/>
    <property type="match status" value="1"/>
</dbReference>
<evidence type="ECO:0000256" key="2">
    <source>
        <dbReference type="SAM" id="MobiDB-lite"/>
    </source>
</evidence>
<reference evidence="3" key="1">
    <citation type="journal article" date="2022" name="Int. J. Mol. Sci.">
        <title>Draft Genome of Tanacetum Coccineum: Genomic Comparison of Closely Related Tanacetum-Family Plants.</title>
        <authorList>
            <person name="Yamashiro T."/>
            <person name="Shiraishi A."/>
            <person name="Nakayama K."/>
            <person name="Satake H."/>
        </authorList>
    </citation>
    <scope>NUCLEOTIDE SEQUENCE</scope>
</reference>
<reference evidence="3" key="2">
    <citation type="submission" date="2022-01" db="EMBL/GenBank/DDBJ databases">
        <authorList>
            <person name="Yamashiro T."/>
            <person name="Shiraishi A."/>
            <person name="Satake H."/>
            <person name="Nakayama K."/>
        </authorList>
    </citation>
    <scope>NUCLEOTIDE SEQUENCE</scope>
</reference>
<dbReference type="PANTHER" id="PTHR35317:SF23">
    <property type="entry name" value="OS04G0629600 PROTEIN"/>
    <property type="match status" value="1"/>
</dbReference>
<evidence type="ECO:0000313" key="4">
    <source>
        <dbReference type="Proteomes" id="UP001151760"/>
    </source>
</evidence>